<comment type="caution">
    <text evidence="1">The sequence shown here is derived from an EMBL/GenBank/DDBJ whole genome shotgun (WGS) entry which is preliminary data.</text>
</comment>
<dbReference type="AlphaFoldDB" id="A0AAN2PMC9"/>
<evidence type="ECO:0000313" key="1">
    <source>
        <dbReference type="EMBL" id="CEG34896.1"/>
    </source>
</evidence>
<keyword evidence="2" id="KW-1185">Reference proteome</keyword>
<gene>
    <name evidence="1" type="ORF">BN1180_05102</name>
</gene>
<proteinExistence type="predicted"/>
<organism evidence="1 2">
    <name type="scientific">Peribacillus simplex</name>
    <dbReference type="NCBI Taxonomy" id="1478"/>
    <lineage>
        <taxon>Bacteria</taxon>
        <taxon>Bacillati</taxon>
        <taxon>Bacillota</taxon>
        <taxon>Bacilli</taxon>
        <taxon>Bacillales</taxon>
        <taxon>Bacillaceae</taxon>
        <taxon>Peribacillus</taxon>
    </lineage>
</organism>
<accession>A0AAN2PMC9</accession>
<reference evidence="1 2" key="1">
    <citation type="journal article" date="2014" name="Genome Announc.">
        <title>Genome Sequence of Bacillus simplex Strain P558, Isolated from a Human Fecal Sample.</title>
        <authorList>
            <person name="Croce O."/>
            <person name="Hugon P."/>
            <person name="Lagier J.C."/>
            <person name="Bibi F."/>
            <person name="Robert C."/>
            <person name="Azhar E.I."/>
            <person name="Raoult D."/>
            <person name="Fournier P.E."/>
        </authorList>
    </citation>
    <scope>NUCLEOTIDE SEQUENCE [LARGE SCALE GENOMIC DNA]</scope>
    <source>
        <strain evidence="1 2">P558</strain>
    </source>
</reference>
<name>A0AAN2PMC9_9BACI</name>
<evidence type="ECO:0000313" key="2">
    <source>
        <dbReference type="Proteomes" id="UP000182110"/>
    </source>
</evidence>
<dbReference type="EMBL" id="CCXW01000001">
    <property type="protein sequence ID" value="CEG34896.1"/>
    <property type="molecule type" value="Genomic_DNA"/>
</dbReference>
<sequence length="57" mass="6880">MQKKRLYVANQFELTIKSDGLDAVLIVGKLRMCLEWLKKYWDCSLKNGNKTKRMFYY</sequence>
<protein>
    <submittedName>
        <fullName evidence="1">Uncharacterized protein</fullName>
    </submittedName>
</protein>
<dbReference type="Proteomes" id="UP000182110">
    <property type="component" value="Unassembled WGS sequence"/>
</dbReference>